<keyword evidence="9" id="KW-0645">Protease</keyword>
<dbReference type="InterPro" id="IPR036013">
    <property type="entry name" value="Band_7/SPFH_dom_sf"/>
</dbReference>
<evidence type="ECO:0000256" key="1">
    <source>
        <dbReference type="ARBA" id="ARBA00004167"/>
    </source>
</evidence>
<evidence type="ECO:0000256" key="3">
    <source>
        <dbReference type="ARBA" id="ARBA00022692"/>
    </source>
</evidence>
<evidence type="ECO:0000256" key="2">
    <source>
        <dbReference type="ARBA" id="ARBA00006971"/>
    </source>
</evidence>
<evidence type="ECO:0000256" key="4">
    <source>
        <dbReference type="ARBA" id="ARBA00022989"/>
    </source>
</evidence>
<comment type="function">
    <text evidence="6">HflC and HflK could encode or regulate a protease.</text>
</comment>
<organism evidence="9 10">
    <name type="scientific">Salibaculum griseiflavum</name>
    <dbReference type="NCBI Taxonomy" id="1914409"/>
    <lineage>
        <taxon>Bacteria</taxon>
        <taxon>Pseudomonadati</taxon>
        <taxon>Pseudomonadota</taxon>
        <taxon>Alphaproteobacteria</taxon>
        <taxon>Rhodobacterales</taxon>
        <taxon>Roseobacteraceae</taxon>
        <taxon>Salibaculum</taxon>
    </lineage>
</organism>
<dbReference type="InterPro" id="IPR001107">
    <property type="entry name" value="Band_7"/>
</dbReference>
<name>A0A2V1P418_9RHOB</name>
<dbReference type="PANTHER" id="PTHR43327">
    <property type="entry name" value="STOMATIN-LIKE PROTEIN 2, MITOCHONDRIAL"/>
    <property type="match status" value="1"/>
</dbReference>
<dbReference type="InterPro" id="IPR010201">
    <property type="entry name" value="HflK"/>
</dbReference>
<feature type="domain" description="Band 7" evidence="8">
    <location>
        <begin position="95"/>
        <end position="278"/>
    </location>
</feature>
<dbReference type="Gene3D" id="3.30.479.30">
    <property type="entry name" value="Band 7 domain"/>
    <property type="match status" value="1"/>
</dbReference>
<evidence type="ECO:0000256" key="5">
    <source>
        <dbReference type="ARBA" id="ARBA00023136"/>
    </source>
</evidence>
<dbReference type="Pfam" id="PF01145">
    <property type="entry name" value="Band_7"/>
    <property type="match status" value="1"/>
</dbReference>
<keyword evidence="9" id="KW-0378">Hydrolase</keyword>
<keyword evidence="4" id="KW-1133">Transmembrane helix</keyword>
<dbReference type="GO" id="GO:0006508">
    <property type="term" value="P:proteolysis"/>
    <property type="evidence" value="ECO:0007669"/>
    <property type="project" value="UniProtKB-KW"/>
</dbReference>
<gene>
    <name evidence="9" type="primary">hflK</name>
    <name evidence="9" type="ORF">DFK10_07600</name>
</gene>
<dbReference type="GO" id="GO:0016020">
    <property type="term" value="C:membrane"/>
    <property type="evidence" value="ECO:0007669"/>
    <property type="project" value="UniProtKB-SubCell"/>
</dbReference>
<evidence type="ECO:0000256" key="7">
    <source>
        <dbReference type="SAM" id="MobiDB-lite"/>
    </source>
</evidence>
<feature type="region of interest" description="Disordered" evidence="7">
    <location>
        <begin position="1"/>
        <end position="41"/>
    </location>
</feature>
<evidence type="ECO:0000259" key="8">
    <source>
        <dbReference type="SMART" id="SM00244"/>
    </source>
</evidence>
<dbReference type="PANTHER" id="PTHR43327:SF2">
    <property type="entry name" value="MODULATOR OF FTSH PROTEASE HFLK"/>
    <property type="match status" value="1"/>
</dbReference>
<accession>A0A2V1P418</accession>
<reference evidence="10" key="1">
    <citation type="submission" date="2018-05" db="EMBL/GenBank/DDBJ databases">
        <authorList>
            <person name="Du Z."/>
            <person name="Wang X."/>
        </authorList>
    </citation>
    <scope>NUCLEOTIDE SEQUENCE [LARGE SCALE GENOMIC DNA]</scope>
    <source>
        <strain evidence="10">WDS4C29</strain>
    </source>
</reference>
<dbReference type="NCBIfam" id="TIGR01933">
    <property type="entry name" value="hflK"/>
    <property type="match status" value="1"/>
</dbReference>
<evidence type="ECO:0000256" key="6">
    <source>
        <dbReference type="RuleBase" id="RU364113"/>
    </source>
</evidence>
<feature type="compositionally biased region" description="Gly residues" evidence="7">
    <location>
        <begin position="56"/>
        <end position="73"/>
    </location>
</feature>
<dbReference type="EMBL" id="QETF01000006">
    <property type="protein sequence ID" value="PWG17243.1"/>
    <property type="molecule type" value="Genomic_DNA"/>
</dbReference>
<dbReference type="CDD" id="cd03404">
    <property type="entry name" value="SPFH_HflK"/>
    <property type="match status" value="1"/>
</dbReference>
<protein>
    <recommendedName>
        <fullName evidence="6">Protein HflK</fullName>
    </recommendedName>
</protein>
<dbReference type="RefSeq" id="WP_109388254.1">
    <property type="nucleotide sequence ID" value="NZ_QETF01000006.1"/>
</dbReference>
<evidence type="ECO:0000313" key="10">
    <source>
        <dbReference type="Proteomes" id="UP000245293"/>
    </source>
</evidence>
<evidence type="ECO:0000313" key="9">
    <source>
        <dbReference type="EMBL" id="PWG17243.1"/>
    </source>
</evidence>
<dbReference type="SMART" id="SM00244">
    <property type="entry name" value="PHB"/>
    <property type="match status" value="1"/>
</dbReference>
<feature type="compositionally biased region" description="Gly residues" evidence="7">
    <location>
        <begin position="8"/>
        <end position="17"/>
    </location>
</feature>
<sequence length="413" mass="44575">MAGNNQGPWGGGGSGGGGDDRDRNNGGGGRRPGQEPQIPEFDEIVNKTRDQLRVLMGGGDGGNRQGGGGGGEGPQISRGMVGIGILLLIAAWAASSFYTVRPEEKSVELFLGECIEPCIGEPGLNFAPWPLVTYEIVPVTREQVIEIGEDEVPRDLTAGSNLQRVLDADTGLMLTGDENIVEIGFEVVWNITSPDRYLFNLQDPPETIAAVAESSMREIIAQSELANINRERAVLRDRLQVSVQATLDSYNSGVNIIRINLDQADPPATQVEVINVDGQTVVTSPLAAYRDVQDAEQERIQLQNQADAYANRVTAQARGNAAQILENAEGYRARVVNEAQGEAARFVSVLEEYQQAPDVTRERLYLEMVEEVFGRSDIILLDEGGQGGSGVVPYLPLDQLRRQSTDQTTGGSN</sequence>
<keyword evidence="5" id="KW-0472">Membrane</keyword>
<comment type="subcellular location">
    <subcellularLocation>
        <location evidence="1">Membrane</location>
        <topology evidence="1">Single-pass membrane protein</topology>
    </subcellularLocation>
</comment>
<feature type="region of interest" description="Disordered" evidence="7">
    <location>
        <begin position="54"/>
        <end position="75"/>
    </location>
</feature>
<dbReference type="GO" id="GO:0008233">
    <property type="term" value="F:peptidase activity"/>
    <property type="evidence" value="ECO:0007669"/>
    <property type="project" value="UniProtKB-KW"/>
</dbReference>
<keyword evidence="3" id="KW-0812">Transmembrane</keyword>
<comment type="caution">
    <text evidence="9">The sequence shown here is derived from an EMBL/GenBank/DDBJ whole genome shotgun (WGS) entry which is preliminary data.</text>
</comment>
<dbReference type="OrthoDB" id="9779595at2"/>
<comment type="similarity">
    <text evidence="2 6">Belongs to the band 7/mec-2 family. HflK subfamily.</text>
</comment>
<proteinExistence type="inferred from homology"/>
<dbReference type="SUPFAM" id="SSF117892">
    <property type="entry name" value="Band 7/SPFH domain"/>
    <property type="match status" value="1"/>
</dbReference>
<dbReference type="InterPro" id="IPR050710">
    <property type="entry name" value="Band7/mec-2_domain"/>
</dbReference>
<comment type="subunit">
    <text evidence="6">HflC and HflK may interact to form a multimeric complex.</text>
</comment>
<keyword evidence="10" id="KW-1185">Reference proteome</keyword>
<dbReference type="Proteomes" id="UP000245293">
    <property type="component" value="Unassembled WGS sequence"/>
</dbReference>
<dbReference type="AlphaFoldDB" id="A0A2V1P418"/>